<dbReference type="SUPFAM" id="SSF111369">
    <property type="entry name" value="HlyD-like secretion proteins"/>
    <property type="match status" value="1"/>
</dbReference>
<dbReference type="RefSeq" id="WP_370892130.1">
    <property type="nucleotide sequence ID" value="NZ_JBGJLR010000007.1"/>
</dbReference>
<keyword evidence="6" id="KW-1185">Reference proteome</keyword>
<feature type="domain" description="Multidrug resistance protein MdtA-like barrel-sandwich hybrid" evidence="4">
    <location>
        <begin position="73"/>
        <end position="193"/>
    </location>
</feature>
<name>A0ABV4ICK7_9BURK</name>
<keyword evidence="2" id="KW-0732">Signal</keyword>
<gene>
    <name evidence="5" type="ORF">ACBP88_08775</name>
</gene>
<protein>
    <submittedName>
        <fullName evidence="5">Efflux RND transporter periplasmic adaptor subunit</fullName>
    </submittedName>
</protein>
<dbReference type="PANTHER" id="PTHR30469">
    <property type="entry name" value="MULTIDRUG RESISTANCE PROTEIN MDTA"/>
    <property type="match status" value="1"/>
</dbReference>
<reference evidence="5 6" key="1">
    <citation type="submission" date="2024-08" db="EMBL/GenBank/DDBJ databases">
        <authorList>
            <person name="Feng Z."/>
            <person name="Ronholm J."/>
        </authorList>
    </citation>
    <scope>NUCLEOTIDE SEQUENCE [LARGE SCALE GENOMIC DNA]</scope>
    <source>
        <strain evidence="5 6">4-AB0-8</strain>
    </source>
</reference>
<feature type="signal peptide" evidence="2">
    <location>
        <begin position="1"/>
        <end position="22"/>
    </location>
</feature>
<evidence type="ECO:0000259" key="3">
    <source>
        <dbReference type="Pfam" id="PF25876"/>
    </source>
</evidence>
<dbReference type="Pfam" id="PF25917">
    <property type="entry name" value="BSH_RND"/>
    <property type="match status" value="1"/>
</dbReference>
<dbReference type="Gene3D" id="1.10.287.470">
    <property type="entry name" value="Helix hairpin bin"/>
    <property type="match status" value="1"/>
</dbReference>
<comment type="similarity">
    <text evidence="1">Belongs to the membrane fusion protein (MFP) (TC 8.A.1) family.</text>
</comment>
<evidence type="ECO:0000256" key="1">
    <source>
        <dbReference type="ARBA" id="ARBA00009477"/>
    </source>
</evidence>
<dbReference type="InterPro" id="IPR058625">
    <property type="entry name" value="MdtA-like_BSH"/>
</dbReference>
<proteinExistence type="inferred from homology"/>
<sequence>MRQLRGVRSGALGMACWGVVLAAGAQTAPIPTVPATATAPAAKKPAAVLPGVGSALEQRDIRAQLAPRRYTTLAAEIGAKVQRLPVVEGAAFRQGQLLVQFDCSLQQAQLNKAQAGVDATEKTWRANQRLAELNSVGKIELDTSQAEWNKARADLSANRSLLGKCQITAPYAGRIAEQKIREQQYAQPGQPLLDIIDDSVLELEFLVPSRWLSWLQQGTAFEVRIDETGKTYPAKVQRLAARVDPVSQSIKVNAAIHGKFPELIAGMSGQVLMAPPAQK</sequence>
<evidence type="ECO:0000313" key="6">
    <source>
        <dbReference type="Proteomes" id="UP001567350"/>
    </source>
</evidence>
<organism evidence="5 6">
    <name type="scientific">Comamonas jiangduensis</name>
    <dbReference type="NCBI Taxonomy" id="1194168"/>
    <lineage>
        <taxon>Bacteria</taxon>
        <taxon>Pseudomonadati</taxon>
        <taxon>Pseudomonadota</taxon>
        <taxon>Betaproteobacteria</taxon>
        <taxon>Burkholderiales</taxon>
        <taxon>Comamonadaceae</taxon>
        <taxon>Comamonas</taxon>
    </lineage>
</organism>
<evidence type="ECO:0000313" key="5">
    <source>
        <dbReference type="EMBL" id="MEZ2739546.1"/>
    </source>
</evidence>
<comment type="caution">
    <text evidence="5">The sequence shown here is derived from an EMBL/GenBank/DDBJ whole genome shotgun (WGS) entry which is preliminary data.</text>
</comment>
<accession>A0ABV4ICK7</accession>
<dbReference type="EMBL" id="JBGJLR010000007">
    <property type="protein sequence ID" value="MEZ2739546.1"/>
    <property type="molecule type" value="Genomic_DNA"/>
</dbReference>
<feature type="domain" description="Multidrug resistance protein MdtA-like alpha-helical hairpin" evidence="3">
    <location>
        <begin position="107"/>
        <end position="167"/>
    </location>
</feature>
<dbReference type="NCBIfam" id="TIGR01730">
    <property type="entry name" value="RND_mfp"/>
    <property type="match status" value="1"/>
</dbReference>
<feature type="chain" id="PRO_5046397219" evidence="2">
    <location>
        <begin position="23"/>
        <end position="279"/>
    </location>
</feature>
<dbReference type="Gene3D" id="2.40.30.170">
    <property type="match status" value="1"/>
</dbReference>
<evidence type="ECO:0000259" key="4">
    <source>
        <dbReference type="Pfam" id="PF25917"/>
    </source>
</evidence>
<evidence type="ECO:0000256" key="2">
    <source>
        <dbReference type="SAM" id="SignalP"/>
    </source>
</evidence>
<dbReference type="Pfam" id="PF25876">
    <property type="entry name" value="HH_MFP_RND"/>
    <property type="match status" value="1"/>
</dbReference>
<dbReference type="InterPro" id="IPR058624">
    <property type="entry name" value="MdtA-like_HH"/>
</dbReference>
<dbReference type="Proteomes" id="UP001567350">
    <property type="component" value="Unassembled WGS sequence"/>
</dbReference>
<dbReference type="InterPro" id="IPR006143">
    <property type="entry name" value="RND_pump_MFP"/>
</dbReference>